<dbReference type="PANTHER" id="PTHR12469:SF2">
    <property type="entry name" value="SUCCINATE DEHYDROGENASE ASSEMBLY FACTOR 2, MITOCHONDRIAL"/>
    <property type="match status" value="1"/>
</dbReference>
<gene>
    <name evidence="4" type="ORF">PAM7066_00874</name>
</gene>
<comment type="similarity">
    <text evidence="1">Belongs to the SdhE FAD assembly factor family.</text>
</comment>
<dbReference type="Pfam" id="PF03937">
    <property type="entry name" value="Sdh5"/>
    <property type="match status" value="1"/>
</dbReference>
<dbReference type="STRING" id="315423.SAMN04488020_102407"/>
<accession>A0A1Y5RSU2</accession>
<dbReference type="RefSeq" id="WP_085852911.1">
    <property type="nucleotide sequence ID" value="NZ_FOPF01000002.1"/>
</dbReference>
<evidence type="ECO:0000313" key="5">
    <source>
        <dbReference type="Proteomes" id="UP000193870"/>
    </source>
</evidence>
<protein>
    <recommendedName>
        <fullName evidence="2">FAD assembly factor SdhE</fullName>
    </recommendedName>
</protein>
<dbReference type="EMBL" id="FWFV01000002">
    <property type="protein sequence ID" value="SLN24604.1"/>
    <property type="molecule type" value="Genomic_DNA"/>
</dbReference>
<name>A0A1Y5RSU2_9RHOB</name>
<dbReference type="Proteomes" id="UP000193870">
    <property type="component" value="Unassembled WGS sequence"/>
</dbReference>
<keyword evidence="3" id="KW-0143">Chaperone</keyword>
<dbReference type="InterPro" id="IPR036714">
    <property type="entry name" value="SDH_sf"/>
</dbReference>
<proteinExistence type="inferred from homology"/>
<sequence length="94" mass="10664">MSVDDTTLRRLKMRSMRRGMREMDLILSAWAETRLATLSPEEVATYEAFLNENDQDLYRWISGQEPAPPVYAGLVTDIAAVTKERAESAKSDII</sequence>
<keyword evidence="5" id="KW-1185">Reference proteome</keyword>
<evidence type="ECO:0000313" key="4">
    <source>
        <dbReference type="EMBL" id="SLN24604.1"/>
    </source>
</evidence>
<dbReference type="GO" id="GO:0006099">
    <property type="term" value="P:tricarboxylic acid cycle"/>
    <property type="evidence" value="ECO:0007669"/>
    <property type="project" value="TreeGrafter"/>
</dbReference>
<dbReference type="OrthoDB" id="9807264at2"/>
<dbReference type="AlphaFoldDB" id="A0A1Y5RSU2"/>
<dbReference type="Gene3D" id="1.10.150.250">
    <property type="entry name" value="Flavinator of succinate dehydrogenase"/>
    <property type="match status" value="1"/>
</dbReference>
<evidence type="ECO:0000256" key="3">
    <source>
        <dbReference type="ARBA" id="ARBA00023186"/>
    </source>
</evidence>
<dbReference type="InterPro" id="IPR005631">
    <property type="entry name" value="SDH"/>
</dbReference>
<dbReference type="SUPFAM" id="SSF109910">
    <property type="entry name" value="YgfY-like"/>
    <property type="match status" value="1"/>
</dbReference>
<evidence type="ECO:0000256" key="2">
    <source>
        <dbReference type="ARBA" id="ARBA00019418"/>
    </source>
</evidence>
<evidence type="ECO:0000256" key="1">
    <source>
        <dbReference type="ARBA" id="ARBA00008571"/>
    </source>
</evidence>
<organism evidence="4 5">
    <name type="scientific">Palleronia marisminoris</name>
    <dbReference type="NCBI Taxonomy" id="315423"/>
    <lineage>
        <taxon>Bacteria</taxon>
        <taxon>Pseudomonadati</taxon>
        <taxon>Pseudomonadota</taxon>
        <taxon>Alphaproteobacteria</taxon>
        <taxon>Rhodobacterales</taxon>
        <taxon>Roseobacteraceae</taxon>
        <taxon>Palleronia</taxon>
    </lineage>
</organism>
<reference evidence="4 5" key="1">
    <citation type="submission" date="2017-03" db="EMBL/GenBank/DDBJ databases">
        <authorList>
            <person name="Afonso C.L."/>
            <person name="Miller P.J."/>
            <person name="Scott M.A."/>
            <person name="Spackman E."/>
            <person name="Goraichik I."/>
            <person name="Dimitrov K.M."/>
            <person name="Suarez D.L."/>
            <person name="Swayne D.E."/>
        </authorList>
    </citation>
    <scope>NUCLEOTIDE SEQUENCE [LARGE SCALE GENOMIC DNA]</scope>
    <source>
        <strain evidence="4 5">CECT 7066</strain>
    </source>
</reference>
<dbReference type="PANTHER" id="PTHR12469">
    <property type="entry name" value="PROTEIN EMI5 HOMOLOG, MITOCHONDRIAL"/>
    <property type="match status" value="1"/>
</dbReference>